<proteinExistence type="predicted"/>
<dbReference type="AlphaFoldDB" id="A0A6N6VZL8"/>
<dbReference type="GO" id="GO:0004816">
    <property type="term" value="F:asparagine-tRNA ligase activity"/>
    <property type="evidence" value="ECO:0007669"/>
    <property type="project" value="TreeGrafter"/>
</dbReference>
<keyword evidence="4" id="KW-0648">Protein biosynthesis</keyword>
<dbReference type="Pfam" id="PF00152">
    <property type="entry name" value="tRNA-synt_2"/>
    <property type="match status" value="1"/>
</dbReference>
<dbReference type="Proteomes" id="UP000437748">
    <property type="component" value="Unassembled WGS sequence"/>
</dbReference>
<gene>
    <name evidence="7" type="ORF">GCL60_02175</name>
</gene>
<evidence type="ECO:0000313" key="7">
    <source>
        <dbReference type="EMBL" id="KAB8040756.1"/>
    </source>
</evidence>
<comment type="caution">
    <text evidence="7">The sequence shown here is derived from an EMBL/GenBank/DDBJ whole genome shotgun (WGS) entry which is preliminary data.</text>
</comment>
<evidence type="ECO:0000256" key="5">
    <source>
        <dbReference type="ARBA" id="ARBA00023146"/>
    </source>
</evidence>
<evidence type="ECO:0000256" key="1">
    <source>
        <dbReference type="ARBA" id="ARBA00022598"/>
    </source>
</evidence>
<reference evidence="7 8" key="1">
    <citation type="submission" date="2019-10" db="EMBL/GenBank/DDBJ databases">
        <title>New species of Slilvanegrellaceae.</title>
        <authorList>
            <person name="Pitt A."/>
            <person name="Hahn M.W."/>
        </authorList>
    </citation>
    <scope>NUCLEOTIDE SEQUENCE [LARGE SCALE GENOMIC DNA]</scope>
    <source>
        <strain evidence="7 8">SP-Ram-0.45-NSY-1</strain>
    </source>
</reference>
<dbReference type="InterPro" id="IPR004364">
    <property type="entry name" value="Aa-tRNA-synt_II"/>
</dbReference>
<evidence type="ECO:0000259" key="6">
    <source>
        <dbReference type="Pfam" id="PF00152"/>
    </source>
</evidence>
<dbReference type="EMBL" id="WFLM01000001">
    <property type="protein sequence ID" value="KAB8040756.1"/>
    <property type="molecule type" value="Genomic_DNA"/>
</dbReference>
<keyword evidence="5" id="KW-0030">Aminoacyl-tRNA synthetase</keyword>
<evidence type="ECO:0000256" key="3">
    <source>
        <dbReference type="ARBA" id="ARBA00022840"/>
    </source>
</evidence>
<dbReference type="InterPro" id="IPR045864">
    <property type="entry name" value="aa-tRNA-synth_II/BPL/LPL"/>
</dbReference>
<keyword evidence="1" id="KW-0436">Ligase</keyword>
<evidence type="ECO:0000313" key="8">
    <source>
        <dbReference type="Proteomes" id="UP000437748"/>
    </source>
</evidence>
<sequence>MAKKNISYEETYLVTHSTINSLRSSVISMGFKEILPCIISKKYEPGAKHSIAILGNKELPNILKNDSSVAAIGKEAYYLPVSHVVEKQMSLQFLQKAFCVAPCLRLLMDGEEKSGKHIYNFFQFEIEWRTESMEEVFLTANKILNKTAEILLSDNDIISILNKKNIPFKNLESLSTLQFPIVSFREAQKLVGKSTNCNQDFTQDEDTILSNNFNSPFWIFDYPAGVRDSIYHENEKGTFDTYDLMLPFGFGELTTGGIRPQSKEEIVKQSITLGKSYYPAYADWKETSKVQTAGFGIGIERFMRFITDSNSILNFVQYHDDGPNKNICESFFEN</sequence>
<accession>A0A6N6VZL8</accession>
<dbReference type="PANTHER" id="PTHR22594">
    <property type="entry name" value="ASPARTYL/LYSYL-TRNA SYNTHETASE"/>
    <property type="match status" value="1"/>
</dbReference>
<dbReference type="GO" id="GO:0006421">
    <property type="term" value="P:asparaginyl-tRNA aminoacylation"/>
    <property type="evidence" value="ECO:0007669"/>
    <property type="project" value="TreeGrafter"/>
</dbReference>
<dbReference type="PANTHER" id="PTHR22594:SF48">
    <property type="entry name" value="ASPARAGINYL-TRNA SYNTHETASE-RELATED PROTEIN (N-TRUNCATION)"/>
    <property type="match status" value="1"/>
</dbReference>
<feature type="domain" description="Aminoacyl-tRNA synthetase class II (D/K/N)" evidence="6">
    <location>
        <begin position="7"/>
        <end position="316"/>
    </location>
</feature>
<dbReference type="SUPFAM" id="SSF55681">
    <property type="entry name" value="Class II aaRS and biotin synthetases"/>
    <property type="match status" value="1"/>
</dbReference>
<dbReference type="GO" id="GO:0005524">
    <property type="term" value="F:ATP binding"/>
    <property type="evidence" value="ECO:0007669"/>
    <property type="project" value="UniProtKB-KW"/>
</dbReference>
<keyword evidence="8" id="KW-1185">Reference proteome</keyword>
<dbReference type="RefSeq" id="WP_153418274.1">
    <property type="nucleotide sequence ID" value="NZ_WFLM01000001.1"/>
</dbReference>
<evidence type="ECO:0000256" key="4">
    <source>
        <dbReference type="ARBA" id="ARBA00022917"/>
    </source>
</evidence>
<dbReference type="OrthoDB" id="3543468at2"/>
<organism evidence="7 8">
    <name type="scientific">Silvanigrella paludirubra</name>
    <dbReference type="NCBI Taxonomy" id="2499159"/>
    <lineage>
        <taxon>Bacteria</taxon>
        <taxon>Pseudomonadati</taxon>
        <taxon>Bdellovibrionota</taxon>
        <taxon>Oligoflexia</taxon>
        <taxon>Silvanigrellales</taxon>
        <taxon>Silvanigrellaceae</taxon>
        <taxon>Silvanigrella</taxon>
    </lineage>
</organism>
<keyword evidence="2" id="KW-0547">Nucleotide-binding</keyword>
<name>A0A6N6VZL8_9BACT</name>
<protein>
    <recommendedName>
        <fullName evidence="6">Aminoacyl-tRNA synthetase class II (D/K/N) domain-containing protein</fullName>
    </recommendedName>
</protein>
<evidence type="ECO:0000256" key="2">
    <source>
        <dbReference type="ARBA" id="ARBA00022741"/>
    </source>
</evidence>
<keyword evidence="3" id="KW-0067">ATP-binding</keyword>
<dbReference type="Gene3D" id="3.30.930.10">
    <property type="entry name" value="Bira Bifunctional Protein, Domain 2"/>
    <property type="match status" value="1"/>
</dbReference>